<dbReference type="AlphaFoldDB" id="A0AAD8PA39"/>
<dbReference type="Proteomes" id="UP001229421">
    <property type="component" value="Unassembled WGS sequence"/>
</dbReference>
<gene>
    <name evidence="2" type="ORF">QVD17_03605</name>
</gene>
<evidence type="ECO:0000313" key="2">
    <source>
        <dbReference type="EMBL" id="KAK1437807.1"/>
    </source>
</evidence>
<evidence type="ECO:0000256" key="1">
    <source>
        <dbReference type="SAM" id="SignalP"/>
    </source>
</evidence>
<name>A0AAD8PA39_TARER</name>
<keyword evidence="3" id="KW-1185">Reference proteome</keyword>
<accession>A0AAD8PA39</accession>
<feature type="chain" id="PRO_5041920038" description="Secreted protein" evidence="1">
    <location>
        <begin position="19"/>
        <end position="82"/>
    </location>
</feature>
<protein>
    <recommendedName>
        <fullName evidence="4">Secreted protein</fullName>
    </recommendedName>
</protein>
<keyword evidence="1" id="KW-0732">Signal</keyword>
<proteinExistence type="predicted"/>
<feature type="signal peptide" evidence="1">
    <location>
        <begin position="1"/>
        <end position="18"/>
    </location>
</feature>
<reference evidence="2" key="1">
    <citation type="journal article" date="2023" name="bioRxiv">
        <title>Improved chromosome-level genome assembly for marigold (Tagetes erecta).</title>
        <authorList>
            <person name="Jiang F."/>
            <person name="Yuan L."/>
            <person name="Wang S."/>
            <person name="Wang H."/>
            <person name="Xu D."/>
            <person name="Wang A."/>
            <person name="Fan W."/>
        </authorList>
    </citation>
    <scope>NUCLEOTIDE SEQUENCE</scope>
    <source>
        <strain evidence="2">WSJ</strain>
        <tissue evidence="2">Leaf</tissue>
    </source>
</reference>
<dbReference type="EMBL" id="JAUHHV010000001">
    <property type="protein sequence ID" value="KAK1437807.1"/>
    <property type="molecule type" value="Genomic_DNA"/>
</dbReference>
<evidence type="ECO:0000313" key="3">
    <source>
        <dbReference type="Proteomes" id="UP001229421"/>
    </source>
</evidence>
<comment type="caution">
    <text evidence="2">The sequence shown here is derived from an EMBL/GenBank/DDBJ whole genome shotgun (WGS) entry which is preliminary data.</text>
</comment>
<sequence>MLHYVIFFLNFNVLQVATELLGKNSHCVFIDNHTLLYLSMIGIKKNRNRHANWRFQHLASGSLLTSKCLNFSFHFDDLTITP</sequence>
<evidence type="ECO:0008006" key="4">
    <source>
        <dbReference type="Google" id="ProtNLM"/>
    </source>
</evidence>
<organism evidence="2 3">
    <name type="scientific">Tagetes erecta</name>
    <name type="common">African marigold</name>
    <dbReference type="NCBI Taxonomy" id="13708"/>
    <lineage>
        <taxon>Eukaryota</taxon>
        <taxon>Viridiplantae</taxon>
        <taxon>Streptophyta</taxon>
        <taxon>Embryophyta</taxon>
        <taxon>Tracheophyta</taxon>
        <taxon>Spermatophyta</taxon>
        <taxon>Magnoliopsida</taxon>
        <taxon>eudicotyledons</taxon>
        <taxon>Gunneridae</taxon>
        <taxon>Pentapetalae</taxon>
        <taxon>asterids</taxon>
        <taxon>campanulids</taxon>
        <taxon>Asterales</taxon>
        <taxon>Asteraceae</taxon>
        <taxon>Asteroideae</taxon>
        <taxon>Heliantheae alliance</taxon>
        <taxon>Tageteae</taxon>
        <taxon>Tagetes</taxon>
    </lineage>
</organism>